<dbReference type="GO" id="GO:0046872">
    <property type="term" value="F:metal ion binding"/>
    <property type="evidence" value="ECO:0007669"/>
    <property type="project" value="UniProtKB-UniRule"/>
</dbReference>
<keyword evidence="2" id="KW-0949">S-adenosyl-L-methionine</keyword>
<dbReference type="PANTHER" id="PTHR13932">
    <property type="entry name" value="COPROPORPHYRINIGEN III OXIDASE"/>
    <property type="match status" value="1"/>
</dbReference>
<dbReference type="EMBL" id="BNCI01000001">
    <property type="protein sequence ID" value="GHF15627.1"/>
    <property type="molecule type" value="Genomic_DNA"/>
</dbReference>
<dbReference type="InterPro" id="IPR006638">
    <property type="entry name" value="Elp3/MiaA/NifB-like_rSAM"/>
</dbReference>
<dbReference type="SMART" id="SM00729">
    <property type="entry name" value="Elp3"/>
    <property type="match status" value="1"/>
</dbReference>
<dbReference type="NCBIfam" id="TIGR00539">
    <property type="entry name" value="hemN_rel"/>
    <property type="match status" value="1"/>
</dbReference>
<name>A0A919APC0_9PROT</name>
<dbReference type="Pfam" id="PF04055">
    <property type="entry name" value="Radical_SAM"/>
    <property type="match status" value="1"/>
</dbReference>
<evidence type="ECO:0000256" key="1">
    <source>
        <dbReference type="ARBA" id="ARBA00006100"/>
    </source>
</evidence>
<dbReference type="GO" id="GO:0004109">
    <property type="term" value="F:coproporphyrinogen oxidase activity"/>
    <property type="evidence" value="ECO:0007669"/>
    <property type="project" value="InterPro"/>
</dbReference>
<dbReference type="Gene3D" id="3.30.750.200">
    <property type="match status" value="1"/>
</dbReference>
<dbReference type="Pfam" id="PF06969">
    <property type="entry name" value="HemN_C"/>
    <property type="match status" value="1"/>
</dbReference>
<comment type="similarity">
    <text evidence="1">Belongs to the anaerobic coproporphyrinogen-III oxidase family. HemW subfamily.</text>
</comment>
<proteinExistence type="inferred from homology"/>
<dbReference type="InterPro" id="IPR007197">
    <property type="entry name" value="rSAM"/>
</dbReference>
<sequence>MTVSLPATSDYDGQIALYIHWPFCERKCPYCDFNSHVRDTVDTELWTKALCSELDYFLKLQPGATVSSIFFGGGTPSLMPPETVAHLIDHVFKRCKTEPDLEITLEANPSSVEANRFRAYRSAGVNRLSVGIQSLRDDALQFLGRLHSVDEAKKALQVARDNFERVSFDLIYARPEMTLESWQAELAEALTYDPDHLSLYQLTIEEGTAFYHQFARGKYKLPDDDICVDLFNLTQDMTTRAGLPAYEVSNHARAGQQSRHNLAYWSGLPYYGIGPGAHGRLVSKNNMYLAHQQIRRPEDWVQKVDQYGHGTESTVSLDPVDRFTEQVMMGLRLMDGINIRAKATTLGISAKDHIDFTKIDDLITDGFMQQDQDMLKFTPKGLPVMNFILPSLFL</sequence>
<dbReference type="SFLD" id="SFLDF00288">
    <property type="entry name" value="HemN-like__clustered_with_nucl"/>
    <property type="match status" value="1"/>
</dbReference>
<dbReference type="GO" id="GO:0051539">
    <property type="term" value="F:4 iron, 4 sulfur cluster binding"/>
    <property type="evidence" value="ECO:0007669"/>
    <property type="project" value="UniProtKB-UniRule"/>
</dbReference>
<comment type="function">
    <text evidence="2">Probably acts as a heme chaperone, transferring heme to an unknown acceptor. Binds one molecule of heme per monomer, possibly covalently. Binds 1 [4Fe-4S] cluster. The cluster is coordinated with 3 cysteines and an exchangeable S-adenosyl-L-methionine.</text>
</comment>
<reference evidence="4" key="2">
    <citation type="submission" date="2020-09" db="EMBL/GenBank/DDBJ databases">
        <authorList>
            <person name="Sun Q."/>
            <person name="Kim S."/>
        </authorList>
    </citation>
    <scope>NUCLEOTIDE SEQUENCE</scope>
    <source>
        <strain evidence="4">KCTC 42590</strain>
    </source>
</reference>
<keyword evidence="2" id="KW-0408">Iron</keyword>
<dbReference type="AlphaFoldDB" id="A0A919APC0"/>
<keyword evidence="2" id="KW-0349">Heme</keyword>
<gene>
    <name evidence="4" type="primary">hemN1</name>
    <name evidence="4" type="ORF">GCM10017044_07260</name>
</gene>
<dbReference type="GO" id="GO:0006779">
    <property type="term" value="P:porphyrin-containing compound biosynthetic process"/>
    <property type="evidence" value="ECO:0007669"/>
    <property type="project" value="InterPro"/>
</dbReference>
<keyword evidence="2" id="KW-0143">Chaperone</keyword>
<accession>A0A919APC0</accession>
<dbReference type="PANTHER" id="PTHR13932:SF5">
    <property type="entry name" value="RADICAL S-ADENOSYL METHIONINE DOMAIN-CONTAINING PROTEIN 1, MITOCHONDRIAL"/>
    <property type="match status" value="1"/>
</dbReference>
<keyword evidence="2" id="KW-0411">Iron-sulfur</keyword>
<dbReference type="InterPro" id="IPR010723">
    <property type="entry name" value="HemN_C"/>
</dbReference>
<protein>
    <recommendedName>
        <fullName evidence="2">Heme chaperone HemW</fullName>
    </recommendedName>
</protein>
<evidence type="ECO:0000313" key="5">
    <source>
        <dbReference type="Proteomes" id="UP000630923"/>
    </source>
</evidence>
<feature type="domain" description="Radical SAM core" evidence="3">
    <location>
        <begin position="9"/>
        <end position="247"/>
    </location>
</feature>
<dbReference type="PROSITE" id="PS51918">
    <property type="entry name" value="RADICAL_SAM"/>
    <property type="match status" value="1"/>
</dbReference>
<evidence type="ECO:0000259" key="3">
    <source>
        <dbReference type="PROSITE" id="PS51918"/>
    </source>
</evidence>
<comment type="caution">
    <text evidence="4">The sequence shown here is derived from an EMBL/GenBank/DDBJ whole genome shotgun (WGS) entry which is preliminary data.</text>
</comment>
<organism evidence="4 5">
    <name type="scientific">Kordiimonas sediminis</name>
    <dbReference type="NCBI Taxonomy" id="1735581"/>
    <lineage>
        <taxon>Bacteria</taxon>
        <taxon>Pseudomonadati</taxon>
        <taxon>Pseudomonadota</taxon>
        <taxon>Alphaproteobacteria</taxon>
        <taxon>Kordiimonadales</taxon>
        <taxon>Kordiimonadaceae</taxon>
        <taxon>Kordiimonas</taxon>
    </lineage>
</organism>
<dbReference type="SFLD" id="SFLDF00562">
    <property type="entry name" value="HemN-like__clustered_with_heat"/>
    <property type="match status" value="1"/>
</dbReference>
<dbReference type="RefSeq" id="WP_191250181.1">
    <property type="nucleotide sequence ID" value="NZ_BNCI01000001.1"/>
</dbReference>
<keyword evidence="2" id="KW-0004">4Fe-4S</keyword>
<dbReference type="InterPro" id="IPR004559">
    <property type="entry name" value="HemW-like"/>
</dbReference>
<dbReference type="SUPFAM" id="SSF102114">
    <property type="entry name" value="Radical SAM enzymes"/>
    <property type="match status" value="1"/>
</dbReference>
<keyword evidence="2" id="KW-0479">Metal-binding</keyword>
<reference evidence="4" key="1">
    <citation type="journal article" date="2014" name="Int. J. Syst. Evol. Microbiol.">
        <title>Complete genome sequence of Corynebacterium casei LMG S-19264T (=DSM 44701T), isolated from a smear-ripened cheese.</title>
        <authorList>
            <consortium name="US DOE Joint Genome Institute (JGI-PGF)"/>
            <person name="Walter F."/>
            <person name="Albersmeier A."/>
            <person name="Kalinowski J."/>
            <person name="Ruckert C."/>
        </authorList>
    </citation>
    <scope>NUCLEOTIDE SEQUENCE</scope>
    <source>
        <strain evidence="4">KCTC 42590</strain>
    </source>
</reference>
<dbReference type="Proteomes" id="UP000630923">
    <property type="component" value="Unassembled WGS sequence"/>
</dbReference>
<keyword evidence="2" id="KW-0963">Cytoplasm</keyword>
<dbReference type="SFLD" id="SFLDS00029">
    <property type="entry name" value="Radical_SAM"/>
    <property type="match status" value="2"/>
</dbReference>
<comment type="subcellular location">
    <subcellularLocation>
        <location evidence="2">Cytoplasm</location>
    </subcellularLocation>
</comment>
<keyword evidence="5" id="KW-1185">Reference proteome</keyword>
<evidence type="ECO:0000256" key="2">
    <source>
        <dbReference type="RuleBase" id="RU364116"/>
    </source>
</evidence>
<dbReference type="InterPro" id="IPR058240">
    <property type="entry name" value="rSAM_sf"/>
</dbReference>
<dbReference type="InterPro" id="IPR034505">
    <property type="entry name" value="Coproporphyrinogen-III_oxidase"/>
</dbReference>
<dbReference type="CDD" id="cd01335">
    <property type="entry name" value="Radical_SAM"/>
    <property type="match status" value="1"/>
</dbReference>
<dbReference type="GO" id="GO:0005737">
    <property type="term" value="C:cytoplasm"/>
    <property type="evidence" value="ECO:0007669"/>
    <property type="project" value="UniProtKB-SubCell"/>
</dbReference>
<dbReference type="SFLD" id="SFLDG01065">
    <property type="entry name" value="anaerobic_coproporphyrinogen-I"/>
    <property type="match status" value="2"/>
</dbReference>
<evidence type="ECO:0000313" key="4">
    <source>
        <dbReference type="EMBL" id="GHF15627.1"/>
    </source>
</evidence>